<evidence type="ECO:0000259" key="2">
    <source>
        <dbReference type="PROSITE" id="PS50076"/>
    </source>
</evidence>
<proteinExistence type="predicted"/>
<accession>A0A7M7M234</accession>
<dbReference type="InParanoid" id="A0A7M7M234"/>
<dbReference type="GeneID" id="100119322"/>
<evidence type="ECO:0000313" key="4">
    <source>
        <dbReference type="Proteomes" id="UP000002358"/>
    </source>
</evidence>
<organism evidence="3 4">
    <name type="scientific">Nasonia vitripennis</name>
    <name type="common">Parasitic wasp</name>
    <dbReference type="NCBI Taxonomy" id="7425"/>
    <lineage>
        <taxon>Eukaryota</taxon>
        <taxon>Metazoa</taxon>
        <taxon>Ecdysozoa</taxon>
        <taxon>Arthropoda</taxon>
        <taxon>Hexapoda</taxon>
        <taxon>Insecta</taxon>
        <taxon>Pterygota</taxon>
        <taxon>Neoptera</taxon>
        <taxon>Endopterygota</taxon>
        <taxon>Hymenoptera</taxon>
        <taxon>Apocrita</taxon>
        <taxon>Proctotrupomorpha</taxon>
        <taxon>Chalcidoidea</taxon>
        <taxon>Pteromalidae</taxon>
        <taxon>Pteromalinae</taxon>
        <taxon>Nasonia</taxon>
    </lineage>
</organism>
<dbReference type="InterPro" id="IPR036869">
    <property type="entry name" value="J_dom_sf"/>
</dbReference>
<dbReference type="InterPro" id="IPR024586">
    <property type="entry name" value="DnaJ-like_C11_C"/>
</dbReference>
<keyword evidence="4" id="KW-1185">Reference proteome</keyword>
<reference evidence="3" key="1">
    <citation type="submission" date="2021-01" db="UniProtKB">
        <authorList>
            <consortium name="EnsemblMetazoa"/>
        </authorList>
    </citation>
    <scope>IDENTIFICATION</scope>
</reference>
<sequence>MDEEERESSSAARFEEDYYTFLNIPRNASAEEISNAYRRLSKCYHPDKHTDPALKKDAEVLFNRTNKAYEVLSDPHKRAIYDSLGVRGLETEGWEIVLRTKTPQELRDEYERLAREEEERRLLMRTNPKGNVTVNINATDLFNRYSDEYNDVYSDVGMGNARNSLFSSVEVSGMSFTQSIEAPLTLKDTALLGGELGIKNGIGSGSINFSIRRLVSPRGWFEVQAGAGNGPTLGFRGYRSLTKRIFFNGGTVLQFNPNEIRPGLVGTLVMQLDTHTIGYLTYRVGIQSGMNTTIVRSTPHAYTAFSIEFALLRSFVSLSYTHKLEERQLELKGYVKLGTFGWFVEYGAEKKLSKHTSVSAMVHVGTPTGVSLRVKLKRAYQTYTFPIRLSDEIFPAPVFYATVAPLISWVLLKNFVVDPIVRERKQRDKDKQREANKRMKLEKQKEAKAAVDLMKATFSRIRAEEEAKRGLIITKALYGRFVYPQDRNSADEEMVGGQRDEIIDVTIPLQCLVKDSKLVLHNASKSQLPGFYDPCVGEDKQLLLQYLFHMQTHECLIKDTEPLRIPKPSHRVNTT</sequence>
<dbReference type="SMART" id="SM00271">
    <property type="entry name" value="DnaJ"/>
    <property type="match status" value="1"/>
</dbReference>
<keyword evidence="1" id="KW-0143">Chaperone</keyword>
<feature type="domain" description="J" evidence="2">
    <location>
        <begin position="17"/>
        <end position="85"/>
    </location>
</feature>
<dbReference type="OrthoDB" id="18010at2759"/>
<dbReference type="InterPro" id="IPR052243">
    <property type="entry name" value="Mito_inner_membrane_organizer"/>
</dbReference>
<dbReference type="InterPro" id="IPR055225">
    <property type="entry name" value="DNAJC11-like_beta-barrel"/>
</dbReference>
<name>A0A7M7M234_NASVI</name>
<dbReference type="GO" id="GO:0005739">
    <property type="term" value="C:mitochondrion"/>
    <property type="evidence" value="ECO:0007669"/>
    <property type="project" value="GOC"/>
</dbReference>
<dbReference type="SUPFAM" id="SSF46565">
    <property type="entry name" value="Chaperone J-domain"/>
    <property type="match status" value="1"/>
</dbReference>
<evidence type="ECO:0000313" key="3">
    <source>
        <dbReference type="EnsemblMetazoa" id="XP_016840287"/>
    </source>
</evidence>
<dbReference type="FunFam" id="1.10.287.110:FF:000079">
    <property type="entry name" value="DnaJ subfamily C member"/>
    <property type="match status" value="1"/>
</dbReference>
<dbReference type="AlphaFoldDB" id="A0A7M7M234"/>
<dbReference type="RefSeq" id="XP_016840287.1">
    <property type="nucleotide sequence ID" value="XM_016984798.3"/>
</dbReference>
<protein>
    <recommendedName>
        <fullName evidence="2">J domain-containing protein</fullName>
    </recommendedName>
</protein>
<dbReference type="PRINTS" id="PR00625">
    <property type="entry name" value="JDOMAIN"/>
</dbReference>
<evidence type="ECO:0000256" key="1">
    <source>
        <dbReference type="ARBA" id="ARBA00023186"/>
    </source>
</evidence>
<dbReference type="Gene3D" id="1.10.287.110">
    <property type="entry name" value="DnaJ domain"/>
    <property type="match status" value="1"/>
</dbReference>
<dbReference type="CDD" id="cd06257">
    <property type="entry name" value="DnaJ"/>
    <property type="match status" value="1"/>
</dbReference>
<dbReference type="Pfam" id="PF22774">
    <property type="entry name" value="DNAJC11_beta-barrel"/>
    <property type="match status" value="1"/>
</dbReference>
<dbReference type="FunCoup" id="A0A7M7M234">
    <property type="interactions" value="2556"/>
</dbReference>
<dbReference type="Pfam" id="PF11875">
    <property type="entry name" value="DnaJ-like_C11_C"/>
    <property type="match status" value="1"/>
</dbReference>
<dbReference type="PROSITE" id="PS50076">
    <property type="entry name" value="DNAJ_2"/>
    <property type="match status" value="1"/>
</dbReference>
<dbReference type="GO" id="GO:0042407">
    <property type="term" value="P:cristae formation"/>
    <property type="evidence" value="ECO:0007669"/>
    <property type="project" value="TreeGrafter"/>
</dbReference>
<dbReference type="SMR" id="A0A7M7M234"/>
<dbReference type="Pfam" id="PF00226">
    <property type="entry name" value="DnaJ"/>
    <property type="match status" value="1"/>
</dbReference>
<dbReference type="PANTHER" id="PTHR44157">
    <property type="entry name" value="DNAJ HOMOLOG SUBFAMILY C MEMBER 11"/>
    <property type="match status" value="1"/>
</dbReference>
<dbReference type="Proteomes" id="UP000002358">
    <property type="component" value="Chromosome 1"/>
</dbReference>
<dbReference type="InterPro" id="IPR001623">
    <property type="entry name" value="DnaJ_domain"/>
</dbReference>
<dbReference type="PANTHER" id="PTHR44157:SF1">
    <property type="entry name" value="DNAJ HOMOLOG SUBFAMILY C MEMBER 11"/>
    <property type="match status" value="1"/>
</dbReference>
<dbReference type="EnsemblMetazoa" id="XM_016984798">
    <property type="protein sequence ID" value="XP_016840287"/>
    <property type="gene ID" value="LOC100119322"/>
</dbReference>